<reference evidence="2" key="2">
    <citation type="journal article" date="2021" name="Genome Biol. Evol.">
        <title>Developing a high-quality reference genome for a parasitic bivalve with doubly uniparental inheritance (Bivalvia: Unionida).</title>
        <authorList>
            <person name="Smith C.H."/>
        </authorList>
    </citation>
    <scope>NUCLEOTIDE SEQUENCE</scope>
    <source>
        <strain evidence="2">CHS0354</strain>
        <tissue evidence="2">Mantle</tissue>
    </source>
</reference>
<dbReference type="Proteomes" id="UP001195483">
    <property type="component" value="Unassembled WGS sequence"/>
</dbReference>
<evidence type="ECO:0000256" key="1">
    <source>
        <dbReference type="SAM" id="Phobius"/>
    </source>
</evidence>
<keyword evidence="3" id="KW-1185">Reference proteome</keyword>
<organism evidence="2 3">
    <name type="scientific">Potamilus streckersoni</name>
    <dbReference type="NCBI Taxonomy" id="2493646"/>
    <lineage>
        <taxon>Eukaryota</taxon>
        <taxon>Metazoa</taxon>
        <taxon>Spiralia</taxon>
        <taxon>Lophotrochozoa</taxon>
        <taxon>Mollusca</taxon>
        <taxon>Bivalvia</taxon>
        <taxon>Autobranchia</taxon>
        <taxon>Heteroconchia</taxon>
        <taxon>Palaeoheterodonta</taxon>
        <taxon>Unionida</taxon>
        <taxon>Unionoidea</taxon>
        <taxon>Unionidae</taxon>
        <taxon>Ambleminae</taxon>
        <taxon>Lampsilini</taxon>
        <taxon>Potamilus</taxon>
    </lineage>
</organism>
<reference evidence="2" key="1">
    <citation type="journal article" date="2021" name="Genome Biol. Evol.">
        <title>A High-Quality Reference Genome for a Parasitic Bivalve with Doubly Uniparental Inheritance (Bivalvia: Unionida).</title>
        <authorList>
            <person name="Smith C.H."/>
        </authorList>
    </citation>
    <scope>NUCLEOTIDE SEQUENCE</scope>
    <source>
        <strain evidence="2">CHS0354</strain>
    </source>
</reference>
<accession>A0AAE0TBV1</accession>
<dbReference type="PROSITE" id="PS51257">
    <property type="entry name" value="PROKAR_LIPOPROTEIN"/>
    <property type="match status" value="1"/>
</dbReference>
<keyword evidence="1" id="KW-0472">Membrane</keyword>
<feature type="transmembrane region" description="Helical" evidence="1">
    <location>
        <begin position="14"/>
        <end position="32"/>
    </location>
</feature>
<dbReference type="EMBL" id="JAEAOA010000643">
    <property type="protein sequence ID" value="KAK3607479.1"/>
    <property type="molecule type" value="Genomic_DNA"/>
</dbReference>
<evidence type="ECO:0000313" key="2">
    <source>
        <dbReference type="EMBL" id="KAK3607479.1"/>
    </source>
</evidence>
<comment type="caution">
    <text evidence="2">The sequence shown here is derived from an EMBL/GenBank/DDBJ whole genome shotgun (WGS) entry which is preliminary data.</text>
</comment>
<evidence type="ECO:0000313" key="3">
    <source>
        <dbReference type="Proteomes" id="UP001195483"/>
    </source>
</evidence>
<feature type="transmembrane region" description="Helical" evidence="1">
    <location>
        <begin position="44"/>
        <end position="68"/>
    </location>
</feature>
<reference evidence="2" key="3">
    <citation type="submission" date="2023-05" db="EMBL/GenBank/DDBJ databases">
        <authorList>
            <person name="Smith C.H."/>
        </authorList>
    </citation>
    <scope>NUCLEOTIDE SEQUENCE</scope>
    <source>
        <strain evidence="2">CHS0354</strain>
        <tissue evidence="2">Mantle</tissue>
    </source>
</reference>
<protein>
    <submittedName>
        <fullName evidence="2">Uncharacterized protein</fullName>
    </submittedName>
</protein>
<dbReference type="AlphaFoldDB" id="A0AAE0TBV1"/>
<sequence length="83" mass="9312">MRRNNTQSDANDKIGFVSNGIIAFLSSSCFFTDIKEIEAAVDNIVTITTVFGLSVTFTHWLLSMIIIIDTNDRSDHTKYNADH</sequence>
<gene>
    <name evidence="2" type="ORF">CHS0354_010282</name>
</gene>
<feature type="non-terminal residue" evidence="2">
    <location>
        <position position="83"/>
    </location>
</feature>
<name>A0AAE0TBV1_9BIVA</name>
<proteinExistence type="predicted"/>
<keyword evidence="1" id="KW-0812">Transmembrane</keyword>
<keyword evidence="1" id="KW-1133">Transmembrane helix</keyword>